<proteinExistence type="predicted"/>
<evidence type="ECO:0000313" key="1">
    <source>
        <dbReference type="EMBL" id="KAJ9545027.1"/>
    </source>
</evidence>
<comment type="caution">
    <text evidence="1">The sequence shown here is derived from an EMBL/GenBank/DDBJ whole genome shotgun (WGS) entry which is preliminary data.</text>
</comment>
<dbReference type="Pfam" id="PF14223">
    <property type="entry name" value="Retrotran_gag_2"/>
    <property type="match status" value="1"/>
</dbReference>
<protein>
    <submittedName>
        <fullName evidence="1">Uncharacterized protein</fullName>
    </submittedName>
</protein>
<evidence type="ECO:0000313" key="2">
    <source>
        <dbReference type="Proteomes" id="UP001172457"/>
    </source>
</evidence>
<sequence length="175" mass="20396">MSLSDNVFHSICHLRTSREIWNTLCVQYDGTSVLMESRKIFLVHQYENFITIKGETFSQSHHRFNCLLIDLKTIGTVYSNYKVVTKFMEPLHKYRETNTTCLTMSKDIRHSLLVSCTTLENTNDPLSIFCKILSIAERLQRFFIADSLDNQRLLITDSVQYQQELTSAKYPLKGK</sequence>
<dbReference type="AlphaFoldDB" id="A0AA38W3D4"/>
<dbReference type="EMBL" id="JARYMX010000006">
    <property type="protein sequence ID" value="KAJ9545027.1"/>
    <property type="molecule type" value="Genomic_DNA"/>
</dbReference>
<organism evidence="1 2">
    <name type="scientific">Centaurea solstitialis</name>
    <name type="common">yellow star-thistle</name>
    <dbReference type="NCBI Taxonomy" id="347529"/>
    <lineage>
        <taxon>Eukaryota</taxon>
        <taxon>Viridiplantae</taxon>
        <taxon>Streptophyta</taxon>
        <taxon>Embryophyta</taxon>
        <taxon>Tracheophyta</taxon>
        <taxon>Spermatophyta</taxon>
        <taxon>Magnoliopsida</taxon>
        <taxon>eudicotyledons</taxon>
        <taxon>Gunneridae</taxon>
        <taxon>Pentapetalae</taxon>
        <taxon>asterids</taxon>
        <taxon>campanulids</taxon>
        <taxon>Asterales</taxon>
        <taxon>Asteraceae</taxon>
        <taxon>Carduoideae</taxon>
        <taxon>Cardueae</taxon>
        <taxon>Centaureinae</taxon>
        <taxon>Centaurea</taxon>
    </lineage>
</organism>
<gene>
    <name evidence="1" type="ORF">OSB04_024734</name>
</gene>
<reference evidence="1" key="1">
    <citation type="submission" date="2023-03" db="EMBL/GenBank/DDBJ databases">
        <title>Chromosome-scale reference genome and RAD-based genetic map of yellow starthistle (Centaurea solstitialis) reveal putative structural variation and QTLs associated with invader traits.</title>
        <authorList>
            <person name="Reatini B."/>
            <person name="Cang F.A."/>
            <person name="Jiang Q."/>
            <person name="Mckibben M.T.W."/>
            <person name="Barker M.S."/>
            <person name="Rieseberg L.H."/>
            <person name="Dlugosch K.M."/>
        </authorList>
    </citation>
    <scope>NUCLEOTIDE SEQUENCE</scope>
    <source>
        <strain evidence="1">CAN-66</strain>
        <tissue evidence="1">Leaf</tissue>
    </source>
</reference>
<name>A0AA38W3D4_9ASTR</name>
<dbReference type="Proteomes" id="UP001172457">
    <property type="component" value="Chromosome 6"/>
</dbReference>
<keyword evidence="2" id="KW-1185">Reference proteome</keyword>
<accession>A0AA38W3D4</accession>